<proteinExistence type="predicted"/>
<reference evidence="1" key="1">
    <citation type="submission" date="2022-08" db="EMBL/GenBank/DDBJ databases">
        <title>Complete genome sequence of 14 non-tuberculosis mycobacteria type-strains.</title>
        <authorList>
            <person name="Igarashi Y."/>
            <person name="Osugi A."/>
            <person name="Mitarai S."/>
        </authorList>
    </citation>
    <scope>NUCLEOTIDE SEQUENCE</scope>
    <source>
        <strain evidence="1">DSM 45575</strain>
    </source>
</reference>
<gene>
    <name evidence="1" type="ORF">MIU77_10345</name>
</gene>
<name>A0ABY3TYB6_9MYCO</name>
<keyword evidence="2" id="KW-1185">Reference proteome</keyword>
<protein>
    <submittedName>
        <fullName evidence="1">Uncharacterized protein</fullName>
    </submittedName>
</protein>
<dbReference type="Proteomes" id="UP001055200">
    <property type="component" value="Chromosome"/>
</dbReference>
<accession>A0ABY3TYB6</accession>
<dbReference type="EMBL" id="CP092365">
    <property type="protein sequence ID" value="ULN51330.1"/>
    <property type="molecule type" value="Genomic_DNA"/>
</dbReference>
<evidence type="ECO:0000313" key="1">
    <source>
        <dbReference type="EMBL" id="ULN51330.1"/>
    </source>
</evidence>
<organism evidence="1 2">
    <name type="scientific">Mycolicibacillus parakoreensis</name>
    <dbReference type="NCBI Taxonomy" id="1069221"/>
    <lineage>
        <taxon>Bacteria</taxon>
        <taxon>Bacillati</taxon>
        <taxon>Actinomycetota</taxon>
        <taxon>Actinomycetes</taxon>
        <taxon>Mycobacteriales</taxon>
        <taxon>Mycobacteriaceae</taxon>
        <taxon>Mycolicibacillus</taxon>
    </lineage>
</organism>
<evidence type="ECO:0000313" key="2">
    <source>
        <dbReference type="Proteomes" id="UP001055200"/>
    </source>
</evidence>
<dbReference type="RefSeq" id="WP_240169613.1">
    <property type="nucleotide sequence ID" value="NZ_CP092365.1"/>
</dbReference>
<sequence length="194" mass="19935">MTSSVLKLVVGDVRGGEPTATTASAGAAGFGPHPDVVRYRLDVIAVDVADVIASAGGWLYDRVSYGWQVTVAVPGDHDDRPLLILGARTVALDQALVEPPGTDPGSALAVGVDALSADPRVEPRVAATLQSGRGELTVWGRRRPTFVGHRVHTTHYTLTSAARVFKAQSLAAAGLPGAAAGPTETLHTLSSGAD</sequence>